<comment type="caution">
    <text evidence="1">The sequence shown here is derived from an EMBL/GenBank/DDBJ whole genome shotgun (WGS) entry which is preliminary data.</text>
</comment>
<gene>
    <name evidence="1" type="ORF">APZ42_022771</name>
</gene>
<evidence type="ECO:0000313" key="2">
    <source>
        <dbReference type="Proteomes" id="UP000076858"/>
    </source>
</evidence>
<evidence type="ECO:0000313" key="1">
    <source>
        <dbReference type="EMBL" id="KZS12614.1"/>
    </source>
</evidence>
<keyword evidence="2" id="KW-1185">Reference proteome</keyword>
<sequence>MLFVNELEELILFCVHVSLCGWSSGRKRAKRGGVYIGFDGLGIKCTQARGRKRPQHNIRTEEEEEAKKKPSRIKDLIFYIYIFRNWEKRLRFRLASHSHPTEFFPSRLPYGERSEDDETTRSSVIEKILLCWTVYSKYLDYIFFSI</sequence>
<reference evidence="1 2" key="1">
    <citation type="submission" date="2016-03" db="EMBL/GenBank/DDBJ databases">
        <title>EvidentialGene: Evidence-directed Construction of Genes on Genomes.</title>
        <authorList>
            <person name="Gilbert D.G."/>
            <person name="Choi J.-H."/>
            <person name="Mockaitis K."/>
            <person name="Colbourne J."/>
            <person name="Pfrender M."/>
        </authorList>
    </citation>
    <scope>NUCLEOTIDE SEQUENCE [LARGE SCALE GENOMIC DNA]</scope>
    <source>
        <strain evidence="1 2">Xinb3</strain>
        <tissue evidence="1">Complete organism</tissue>
    </source>
</reference>
<dbReference type="EMBL" id="LRGB01001361">
    <property type="protein sequence ID" value="KZS12614.1"/>
    <property type="molecule type" value="Genomic_DNA"/>
</dbReference>
<dbReference type="Proteomes" id="UP000076858">
    <property type="component" value="Unassembled WGS sequence"/>
</dbReference>
<proteinExistence type="predicted"/>
<accession>A0A164VSL1</accession>
<organism evidence="1 2">
    <name type="scientific">Daphnia magna</name>
    <dbReference type="NCBI Taxonomy" id="35525"/>
    <lineage>
        <taxon>Eukaryota</taxon>
        <taxon>Metazoa</taxon>
        <taxon>Ecdysozoa</taxon>
        <taxon>Arthropoda</taxon>
        <taxon>Crustacea</taxon>
        <taxon>Branchiopoda</taxon>
        <taxon>Diplostraca</taxon>
        <taxon>Cladocera</taxon>
        <taxon>Anomopoda</taxon>
        <taxon>Daphniidae</taxon>
        <taxon>Daphnia</taxon>
    </lineage>
</organism>
<dbReference type="AlphaFoldDB" id="A0A164VSL1"/>
<name>A0A164VSL1_9CRUS</name>
<protein>
    <submittedName>
        <fullName evidence="1">Uncharacterized protein</fullName>
    </submittedName>
</protein>